<dbReference type="InterPro" id="IPR036055">
    <property type="entry name" value="LDL_receptor-like_sf"/>
</dbReference>
<comment type="caution">
    <text evidence="4">The sequence shown here is derived from an EMBL/GenBank/DDBJ whole genome shotgun (WGS) entry which is preliminary data.</text>
</comment>
<dbReference type="CDD" id="cd00112">
    <property type="entry name" value="LDLa"/>
    <property type="match status" value="1"/>
</dbReference>
<evidence type="ECO:0000256" key="3">
    <source>
        <dbReference type="SAM" id="SignalP"/>
    </source>
</evidence>
<dbReference type="PANTHER" id="PTHR22722">
    <property type="entry name" value="LOW-DENSITY LIPOPROTEIN RECEPTOR-RELATED PROTEIN 2-RELATED"/>
    <property type="match status" value="1"/>
</dbReference>
<dbReference type="InterPro" id="IPR002172">
    <property type="entry name" value="LDrepeatLR_classA_rpt"/>
</dbReference>
<reference evidence="4" key="1">
    <citation type="submission" date="2021-02" db="EMBL/GenBank/DDBJ databases">
        <authorList>
            <person name="Nowell W R."/>
        </authorList>
    </citation>
    <scope>NUCLEOTIDE SEQUENCE</scope>
</reference>
<feature type="disulfide bond" evidence="2">
    <location>
        <begin position="190"/>
        <end position="205"/>
    </location>
</feature>
<dbReference type="Proteomes" id="UP000663868">
    <property type="component" value="Unassembled WGS sequence"/>
</dbReference>
<evidence type="ECO:0000256" key="1">
    <source>
        <dbReference type="ARBA" id="ARBA00023157"/>
    </source>
</evidence>
<dbReference type="SUPFAM" id="SSF57424">
    <property type="entry name" value="LDL receptor-like module"/>
    <property type="match status" value="5"/>
</dbReference>
<dbReference type="GO" id="GO:0005886">
    <property type="term" value="C:plasma membrane"/>
    <property type="evidence" value="ECO:0007669"/>
    <property type="project" value="TreeGrafter"/>
</dbReference>
<sequence length="661" mass="77031">MHLFKIIISISLLWNTSNGNYRIYETITKNNSTVFDCLYNLVIEGDDSPQMKKDLHIDSIPFCRQSPMKNNNDILPMNSQQWTFDQLRRMNISFKQLYDWYVPLDIIEEYLLEQSNGTIVNCSNKNNYWFGNRCQYTLDSDRPLKDILWDRFDAKDETKDDLLTITNGTCYLVPNDQCQSILCLDWREICDGKIDCTNGFDEYHCHLLEKNECDEINEFRCLNGQCIDKTFYRDEYADCMDYTDEAFQNSDECFYKFYTRCEDHSCPNMWFSCGDGSCYDGPINLYTTLCGSKKDYLYFQKMSSSPSPSTLILFSHIHFIYKDLKPEIICYNQSLCPYLFNTEHFEITTTSLNGLTCQLLDNKIIDVKRFVQSCSLLPSENQCPLFKCNDGSKCFSQHRLSDGYKDCSNGEDEYQNNTCLLNDSFRFKCDQGTRCIHPTAIANKFKDCNDGKDETYFIRSLCKLEYSDECRSFLNQSRQFNFIFVQLCNGFTEISSDLEGNTDETDCRSDEWNCVSFHTKCDNIWNCPNGEDELGCGTPNLASRHCNKTTHFCLDIQNGLPICLPLNKANDGIIDCIGSIDERSFCRSKYPYDYVLRYRCLNSDICISPFQICDCHQDCPLNDDETIACQWINNGQTSLCHKHHFRCRNGIVYNYTHGIFR</sequence>
<protein>
    <submittedName>
        <fullName evidence="4">Uncharacterized protein</fullName>
    </submittedName>
</protein>
<comment type="caution">
    <text evidence="2">Lacks conserved residue(s) required for the propagation of feature annotation.</text>
</comment>
<keyword evidence="1 2" id="KW-1015">Disulfide bond</keyword>
<proteinExistence type="predicted"/>
<dbReference type="EMBL" id="CAJOBB010002874">
    <property type="protein sequence ID" value="CAF4005044.1"/>
    <property type="molecule type" value="Genomic_DNA"/>
</dbReference>
<organism evidence="4 5">
    <name type="scientific">Adineta steineri</name>
    <dbReference type="NCBI Taxonomy" id="433720"/>
    <lineage>
        <taxon>Eukaryota</taxon>
        <taxon>Metazoa</taxon>
        <taxon>Spiralia</taxon>
        <taxon>Gnathifera</taxon>
        <taxon>Rotifera</taxon>
        <taxon>Eurotatoria</taxon>
        <taxon>Bdelloidea</taxon>
        <taxon>Adinetida</taxon>
        <taxon>Adinetidae</taxon>
        <taxon>Adineta</taxon>
    </lineage>
</organism>
<feature type="disulfide bond" evidence="2">
    <location>
        <begin position="178"/>
        <end position="196"/>
    </location>
</feature>
<gene>
    <name evidence="4" type="ORF">KXQ929_LOCUS28712</name>
</gene>
<feature type="non-terminal residue" evidence="4">
    <location>
        <position position="661"/>
    </location>
</feature>
<evidence type="ECO:0000313" key="5">
    <source>
        <dbReference type="Proteomes" id="UP000663868"/>
    </source>
</evidence>
<evidence type="ECO:0000256" key="2">
    <source>
        <dbReference type="PROSITE-ProRule" id="PRU00124"/>
    </source>
</evidence>
<accession>A0A819NYJ8</accession>
<dbReference type="PANTHER" id="PTHR22722:SF5">
    <property type="entry name" value="LOW-DENSITY LIPOPROTEIN RECEPTOR-RELATED PROTEIN 1B"/>
    <property type="match status" value="1"/>
</dbReference>
<dbReference type="PROSITE" id="PS50068">
    <property type="entry name" value="LDLRA_2"/>
    <property type="match status" value="4"/>
</dbReference>
<dbReference type="Gene3D" id="4.10.400.10">
    <property type="entry name" value="Low-density Lipoprotein Receptor"/>
    <property type="match status" value="3"/>
</dbReference>
<dbReference type="GO" id="GO:0043235">
    <property type="term" value="C:receptor complex"/>
    <property type="evidence" value="ECO:0007669"/>
    <property type="project" value="TreeGrafter"/>
</dbReference>
<feature type="signal peptide" evidence="3">
    <location>
        <begin position="1"/>
        <end position="19"/>
    </location>
</feature>
<dbReference type="GO" id="GO:0005041">
    <property type="term" value="F:low-density lipoprotein particle receptor activity"/>
    <property type="evidence" value="ECO:0007669"/>
    <property type="project" value="TreeGrafter"/>
</dbReference>
<name>A0A819NYJ8_9BILA</name>
<feature type="disulfide bond" evidence="2">
    <location>
        <begin position="221"/>
        <end position="239"/>
    </location>
</feature>
<dbReference type="AlphaFoldDB" id="A0A819NYJ8"/>
<feature type="disulfide bond" evidence="2">
    <location>
        <begin position="521"/>
        <end position="536"/>
    </location>
</feature>
<keyword evidence="3" id="KW-0732">Signal</keyword>
<dbReference type="PRINTS" id="PR00261">
    <property type="entry name" value="LDLRECEPTOR"/>
</dbReference>
<dbReference type="InterPro" id="IPR051221">
    <property type="entry name" value="LDLR-related"/>
</dbReference>
<dbReference type="SMART" id="SM00192">
    <property type="entry name" value="LDLa"/>
    <property type="match status" value="7"/>
</dbReference>
<feature type="chain" id="PRO_5032556057" evidence="3">
    <location>
        <begin position="20"/>
        <end position="661"/>
    </location>
</feature>
<evidence type="ECO:0000313" key="4">
    <source>
        <dbReference type="EMBL" id="CAF4005044.1"/>
    </source>
</evidence>